<gene>
    <name evidence="7" type="ORF">Moror_11244</name>
</gene>
<evidence type="ECO:0000256" key="3">
    <source>
        <dbReference type="ARBA" id="ARBA00022946"/>
    </source>
</evidence>
<dbReference type="GO" id="GO:0006086">
    <property type="term" value="P:pyruvate decarboxylation to acetyl-CoA"/>
    <property type="evidence" value="ECO:0007669"/>
    <property type="project" value="InterPro"/>
</dbReference>
<keyword evidence="8" id="KW-1185">Reference proteome</keyword>
<feature type="region of interest" description="Disordered" evidence="4">
    <location>
        <begin position="139"/>
        <end position="192"/>
    </location>
</feature>
<feature type="region of interest" description="Disordered" evidence="4">
    <location>
        <begin position="286"/>
        <end position="335"/>
    </location>
</feature>
<accession>V2WQ00</accession>
<dbReference type="PANTHER" id="PTHR23151">
    <property type="entry name" value="DIHYDROLIPOAMIDE ACETYL/SUCCINYL-TRANSFERASE-RELATED"/>
    <property type="match status" value="1"/>
</dbReference>
<dbReference type="AlphaFoldDB" id="V2WQ00"/>
<dbReference type="PROSITE" id="PS51826">
    <property type="entry name" value="PSBD"/>
    <property type="match status" value="1"/>
</dbReference>
<dbReference type="KEGG" id="mrr:Moror_11244"/>
<comment type="caution">
    <text evidence="7">The sequence shown here is derived from an EMBL/GenBank/DDBJ whole genome shotgun (WGS) entry which is preliminary data.</text>
</comment>
<evidence type="ECO:0000313" key="7">
    <source>
        <dbReference type="EMBL" id="ESK82606.1"/>
    </source>
</evidence>
<dbReference type="Gene3D" id="4.10.320.10">
    <property type="entry name" value="E3-binding domain"/>
    <property type="match status" value="1"/>
</dbReference>
<feature type="compositionally biased region" description="Polar residues" evidence="4">
    <location>
        <begin position="286"/>
        <end position="296"/>
    </location>
</feature>
<name>V2WQ00_MONRO</name>
<dbReference type="PROSITE" id="PS50968">
    <property type="entry name" value="BIOTINYL_LIPOYL"/>
    <property type="match status" value="1"/>
</dbReference>
<feature type="compositionally biased region" description="Low complexity" evidence="4">
    <location>
        <begin position="248"/>
        <end position="257"/>
    </location>
</feature>
<dbReference type="SUPFAM" id="SSF47005">
    <property type="entry name" value="Peripheral subunit-binding domain of 2-oxo acid dehydrogenase complex"/>
    <property type="match status" value="1"/>
</dbReference>
<organism evidence="7 8">
    <name type="scientific">Moniliophthora roreri (strain MCA 2997)</name>
    <name type="common">Cocoa frosty pod rot fungus</name>
    <name type="synonym">Crinipellis roreri</name>
    <dbReference type="NCBI Taxonomy" id="1381753"/>
    <lineage>
        <taxon>Eukaryota</taxon>
        <taxon>Fungi</taxon>
        <taxon>Dikarya</taxon>
        <taxon>Basidiomycota</taxon>
        <taxon>Agaricomycotina</taxon>
        <taxon>Agaricomycetes</taxon>
        <taxon>Agaricomycetidae</taxon>
        <taxon>Agaricales</taxon>
        <taxon>Marasmiineae</taxon>
        <taxon>Marasmiaceae</taxon>
        <taxon>Moniliophthora</taxon>
    </lineage>
</organism>
<dbReference type="InterPro" id="IPR045257">
    <property type="entry name" value="E2/Pdx1"/>
</dbReference>
<dbReference type="Proteomes" id="UP000017559">
    <property type="component" value="Unassembled WGS sequence"/>
</dbReference>
<evidence type="ECO:0000256" key="2">
    <source>
        <dbReference type="ARBA" id="ARBA00022823"/>
    </source>
</evidence>
<comment type="similarity">
    <text evidence="1">Belongs to the 2-oxoacid dehydrogenase family.</text>
</comment>
<evidence type="ECO:0000313" key="8">
    <source>
        <dbReference type="Proteomes" id="UP000017559"/>
    </source>
</evidence>
<dbReference type="InterPro" id="IPR004167">
    <property type="entry name" value="PSBD"/>
</dbReference>
<keyword evidence="2" id="KW-0450">Lipoyl</keyword>
<dbReference type="OrthoDB" id="537444at2759"/>
<dbReference type="FunFam" id="2.40.50.100:FF:000010">
    <property type="entry name" value="Acetyltransferase component of pyruvate dehydrogenase complex"/>
    <property type="match status" value="1"/>
</dbReference>
<dbReference type="CDD" id="cd06849">
    <property type="entry name" value="lipoyl_domain"/>
    <property type="match status" value="1"/>
</dbReference>
<dbReference type="GO" id="GO:0004742">
    <property type="term" value="F:dihydrolipoyllysine-residue acetyltransferase activity"/>
    <property type="evidence" value="ECO:0007669"/>
    <property type="project" value="TreeGrafter"/>
</dbReference>
<dbReference type="PANTHER" id="PTHR23151:SF82">
    <property type="entry name" value="PYRUVATE DEHYDROGENASE COMPLEX PROTEIN X COMPONENT, MITOCHONDRIAL"/>
    <property type="match status" value="1"/>
</dbReference>
<feature type="domain" description="Lipoyl-binding" evidence="5">
    <location>
        <begin position="57"/>
        <end position="133"/>
    </location>
</feature>
<dbReference type="HOGENOM" id="CLU_035825_0_0_1"/>
<protein>
    <submittedName>
        <fullName evidence="7">Pyruvate dehydrogenase x component</fullName>
    </submittedName>
</protein>
<evidence type="ECO:0000259" key="5">
    <source>
        <dbReference type="PROSITE" id="PS50968"/>
    </source>
</evidence>
<keyword evidence="7" id="KW-0670">Pyruvate</keyword>
<dbReference type="Pfam" id="PF00364">
    <property type="entry name" value="Biotin_lipoyl"/>
    <property type="match status" value="1"/>
</dbReference>
<dbReference type="GO" id="GO:0045254">
    <property type="term" value="C:pyruvate dehydrogenase complex"/>
    <property type="evidence" value="ECO:0007669"/>
    <property type="project" value="InterPro"/>
</dbReference>
<dbReference type="PROSITE" id="PS00189">
    <property type="entry name" value="LIPOYL"/>
    <property type="match status" value="1"/>
</dbReference>
<evidence type="ECO:0000256" key="1">
    <source>
        <dbReference type="ARBA" id="ARBA00007317"/>
    </source>
</evidence>
<reference evidence="7 8" key="1">
    <citation type="journal article" date="2014" name="BMC Genomics">
        <title>Genome and secretome analysis of the hemibiotrophic fungal pathogen, Moniliophthora roreri, which causes frosty pod rot disease of cacao: mechanisms of the biotrophic and necrotrophic phases.</title>
        <authorList>
            <person name="Meinhardt L.W."/>
            <person name="Costa G.G.L."/>
            <person name="Thomazella D.P.T."/>
            <person name="Teixeira P.J.P.L."/>
            <person name="Carazzolle M.F."/>
            <person name="Schuster S.C."/>
            <person name="Carlson J.E."/>
            <person name="Guiltinan M.J."/>
            <person name="Mieczkowski P."/>
            <person name="Farmer A."/>
            <person name="Ramaraj T."/>
            <person name="Crozier J."/>
            <person name="Davis R.E."/>
            <person name="Shao J."/>
            <person name="Melnick R.L."/>
            <person name="Pereira G.A.G."/>
            <person name="Bailey B.A."/>
        </authorList>
    </citation>
    <scope>NUCLEOTIDE SEQUENCE [LARGE SCALE GENOMIC DNA]</scope>
    <source>
        <strain evidence="7 8">MCA 2997</strain>
    </source>
</reference>
<evidence type="ECO:0000259" key="6">
    <source>
        <dbReference type="PROSITE" id="PS51826"/>
    </source>
</evidence>
<feature type="domain" description="Peripheral subunit-binding (PSBD)" evidence="6">
    <location>
        <begin position="193"/>
        <end position="231"/>
    </location>
</feature>
<dbReference type="InterPro" id="IPR036625">
    <property type="entry name" value="E3-bd_dom_sf"/>
</dbReference>
<dbReference type="InterPro" id="IPR003016">
    <property type="entry name" value="2-oxoA_DH_lipoyl-BS"/>
</dbReference>
<dbReference type="Gene3D" id="2.40.50.100">
    <property type="match status" value="1"/>
</dbReference>
<sequence length="335" mass="35669">MASVRFVSQSVFKASRISSHSARCEFISFLWDGKDFDPLTSATHETGLHQSSARSSITRFQMPAMSPTMTEGGIASWKKKEGELFVAGDVLLEIETDKATIDVEAQDDGVMGKILVPDGTKGVKVGKLIALLAEEGDDTSNIQVPKEEETKAEQMSSSSTPPPQPQPNSAPAPPPSPESSASHSHIHPTHSRPLFPSVQRILAENGIADANKIKGTGIRGMLTKGDVLAFLGKASNPLGTYKVPPSPIQQAAQSAAPKKVEPKPLDGPAIRQLIVSTMLNNSIKARSLPPSTTSADFDSIIADYLPPKAPERPSKEVVPPAKPSTRSPNFLDGLL</sequence>
<evidence type="ECO:0000256" key="4">
    <source>
        <dbReference type="SAM" id="MobiDB-lite"/>
    </source>
</evidence>
<feature type="region of interest" description="Disordered" evidence="4">
    <location>
        <begin position="239"/>
        <end position="265"/>
    </location>
</feature>
<dbReference type="Pfam" id="PF02817">
    <property type="entry name" value="E3_binding"/>
    <property type="match status" value="1"/>
</dbReference>
<proteinExistence type="inferred from homology"/>
<keyword evidence="3" id="KW-0809">Transit peptide</keyword>
<dbReference type="SUPFAM" id="SSF51230">
    <property type="entry name" value="Single hybrid motif"/>
    <property type="match status" value="1"/>
</dbReference>
<dbReference type="EMBL" id="AWSO01001853">
    <property type="protein sequence ID" value="ESK82606.1"/>
    <property type="molecule type" value="Genomic_DNA"/>
</dbReference>
<dbReference type="STRING" id="1381753.V2WQ00"/>
<dbReference type="InterPro" id="IPR011053">
    <property type="entry name" value="Single_hybrid_motif"/>
</dbReference>
<feature type="compositionally biased region" description="Pro residues" evidence="4">
    <location>
        <begin position="160"/>
        <end position="177"/>
    </location>
</feature>
<dbReference type="InterPro" id="IPR000089">
    <property type="entry name" value="Biotin_lipoyl"/>
</dbReference>